<name>A0ABU6QB98_9FABA</name>
<dbReference type="PRINTS" id="PR00196">
    <property type="entry name" value="ANNEXIN"/>
</dbReference>
<dbReference type="PROSITE" id="PS51897">
    <property type="entry name" value="ANNEXIN_2"/>
    <property type="match status" value="3"/>
</dbReference>
<gene>
    <name evidence="4" type="ORF">PIB30_027776</name>
</gene>
<dbReference type="EMBL" id="JASCZI010000108">
    <property type="protein sequence ID" value="MED6108822.1"/>
    <property type="molecule type" value="Genomic_DNA"/>
</dbReference>
<evidence type="ECO:0000313" key="4">
    <source>
        <dbReference type="EMBL" id="MED6108822.1"/>
    </source>
</evidence>
<keyword evidence="3" id="KW-0106">Calcium</keyword>
<dbReference type="SMART" id="SM00335">
    <property type="entry name" value="ANX"/>
    <property type="match status" value="3"/>
</dbReference>
<keyword evidence="5" id="KW-1185">Reference proteome</keyword>
<comment type="similarity">
    <text evidence="3">Belongs to the annexin family.</text>
</comment>
<dbReference type="InterPro" id="IPR037104">
    <property type="entry name" value="Annexin_sf"/>
</dbReference>
<keyword evidence="2 3" id="KW-0041">Annexin</keyword>
<dbReference type="SUPFAM" id="SSF47874">
    <property type="entry name" value="Annexin"/>
    <property type="match status" value="1"/>
</dbReference>
<dbReference type="InterPro" id="IPR001464">
    <property type="entry name" value="Annexin"/>
</dbReference>
<dbReference type="PANTHER" id="PTHR10502">
    <property type="entry name" value="ANNEXIN"/>
    <property type="match status" value="1"/>
</dbReference>
<accession>A0ABU6QB98</accession>
<keyword evidence="1 3" id="KW-0677">Repeat</keyword>
<dbReference type="PANTHER" id="PTHR10502:SF99">
    <property type="entry name" value="ANNEXIN D3"/>
    <property type="match status" value="1"/>
</dbReference>
<comment type="domain">
    <text evidence="3">A pair of annexin repeats may form one binding site for calcium and phospholipid.</text>
</comment>
<dbReference type="Proteomes" id="UP001341840">
    <property type="component" value="Unassembled WGS sequence"/>
</dbReference>
<evidence type="ECO:0000256" key="3">
    <source>
        <dbReference type="RuleBase" id="RU003540"/>
    </source>
</evidence>
<evidence type="ECO:0000256" key="1">
    <source>
        <dbReference type="ARBA" id="ARBA00022737"/>
    </source>
</evidence>
<keyword evidence="3" id="KW-0111">Calcium/phospholipid-binding</keyword>
<reference evidence="4 5" key="1">
    <citation type="journal article" date="2023" name="Plants (Basel)">
        <title>Bridging the Gap: Combining Genomics and Transcriptomics Approaches to Understand Stylosanthes scabra, an Orphan Legume from the Brazilian Caatinga.</title>
        <authorList>
            <person name="Ferreira-Neto J.R.C."/>
            <person name="da Silva M.D."/>
            <person name="Binneck E."/>
            <person name="de Melo N.F."/>
            <person name="da Silva R.H."/>
            <person name="de Melo A.L.T.M."/>
            <person name="Pandolfi V."/>
            <person name="Bustamante F.O."/>
            <person name="Brasileiro-Vidal A.C."/>
            <person name="Benko-Iseppon A.M."/>
        </authorList>
    </citation>
    <scope>NUCLEOTIDE SEQUENCE [LARGE SCALE GENOMIC DNA]</scope>
    <source>
        <tissue evidence="4">Leaves</tissue>
    </source>
</reference>
<proteinExistence type="inferred from homology"/>
<protein>
    <recommendedName>
        <fullName evidence="3">Annexin</fullName>
    </recommendedName>
</protein>
<dbReference type="Pfam" id="PF00191">
    <property type="entry name" value="Annexin"/>
    <property type="match status" value="3"/>
</dbReference>
<sequence length="332" mass="37634">MASLIVPLPGFLPKPEEDCAKLKKALESFIRDEKTIVSILGHRNAEQIKAVKQSYQKLHKNSLLDDLNSKLSGDLKDALIMWIHEPEVRHAMMANKALKAMTNKFKELQVLVEIACGNNIVYVNRVRETYISLYDSTIEEDILDFVADVPLKKSLLALMSSNRHSKETIKKEIAVEDASKMHDAIRKRKLDDGNILWILSTRSIPQLRHTFARYQQLFEHSLEQDLANCGDDALQNLLIAAIRCTANPEKHFAKVIRDSILGIGTDEESLNRAIVNRAEIDLLKVETEYTTMYNSNLEKDVRADTSGSYENFLITLLGKDPIEGQDKSAMKK</sequence>
<dbReference type="InterPro" id="IPR018502">
    <property type="entry name" value="Annexin_repeat"/>
</dbReference>
<dbReference type="PROSITE" id="PS00223">
    <property type="entry name" value="ANNEXIN_1"/>
    <property type="match status" value="1"/>
</dbReference>
<dbReference type="Gene3D" id="1.10.220.10">
    <property type="entry name" value="Annexin"/>
    <property type="match status" value="4"/>
</dbReference>
<evidence type="ECO:0000313" key="5">
    <source>
        <dbReference type="Proteomes" id="UP001341840"/>
    </source>
</evidence>
<comment type="caution">
    <text evidence="4">The sequence shown here is derived from an EMBL/GenBank/DDBJ whole genome shotgun (WGS) entry which is preliminary data.</text>
</comment>
<dbReference type="InterPro" id="IPR018252">
    <property type="entry name" value="Annexin_repeat_CS"/>
</dbReference>
<organism evidence="4 5">
    <name type="scientific">Stylosanthes scabra</name>
    <dbReference type="NCBI Taxonomy" id="79078"/>
    <lineage>
        <taxon>Eukaryota</taxon>
        <taxon>Viridiplantae</taxon>
        <taxon>Streptophyta</taxon>
        <taxon>Embryophyta</taxon>
        <taxon>Tracheophyta</taxon>
        <taxon>Spermatophyta</taxon>
        <taxon>Magnoliopsida</taxon>
        <taxon>eudicotyledons</taxon>
        <taxon>Gunneridae</taxon>
        <taxon>Pentapetalae</taxon>
        <taxon>rosids</taxon>
        <taxon>fabids</taxon>
        <taxon>Fabales</taxon>
        <taxon>Fabaceae</taxon>
        <taxon>Papilionoideae</taxon>
        <taxon>50 kb inversion clade</taxon>
        <taxon>dalbergioids sensu lato</taxon>
        <taxon>Dalbergieae</taxon>
        <taxon>Pterocarpus clade</taxon>
        <taxon>Stylosanthes</taxon>
    </lineage>
</organism>
<evidence type="ECO:0000256" key="2">
    <source>
        <dbReference type="ARBA" id="ARBA00023216"/>
    </source>
</evidence>